<evidence type="ECO:0000313" key="1">
    <source>
        <dbReference type="EMBL" id="KAH6638651.1"/>
    </source>
</evidence>
<protein>
    <submittedName>
        <fullName evidence="1">Uncharacterized protein</fullName>
    </submittedName>
</protein>
<proteinExistence type="predicted"/>
<dbReference type="RefSeq" id="XP_045950923.1">
    <property type="nucleotide sequence ID" value="XM_046108573.1"/>
</dbReference>
<organism evidence="1 2">
    <name type="scientific">Truncatella angustata</name>
    <dbReference type="NCBI Taxonomy" id="152316"/>
    <lineage>
        <taxon>Eukaryota</taxon>
        <taxon>Fungi</taxon>
        <taxon>Dikarya</taxon>
        <taxon>Ascomycota</taxon>
        <taxon>Pezizomycotina</taxon>
        <taxon>Sordariomycetes</taxon>
        <taxon>Xylariomycetidae</taxon>
        <taxon>Amphisphaeriales</taxon>
        <taxon>Sporocadaceae</taxon>
        <taxon>Truncatella</taxon>
    </lineage>
</organism>
<dbReference type="EMBL" id="JAGPXC010000015">
    <property type="protein sequence ID" value="KAH6638651.1"/>
    <property type="molecule type" value="Genomic_DNA"/>
</dbReference>
<name>A0A9P8RE85_9PEZI</name>
<reference evidence="1" key="1">
    <citation type="journal article" date="2021" name="Nat. Commun.">
        <title>Genetic determinants of endophytism in the Arabidopsis root mycobiome.</title>
        <authorList>
            <person name="Mesny F."/>
            <person name="Miyauchi S."/>
            <person name="Thiergart T."/>
            <person name="Pickel B."/>
            <person name="Atanasova L."/>
            <person name="Karlsson M."/>
            <person name="Huettel B."/>
            <person name="Barry K.W."/>
            <person name="Haridas S."/>
            <person name="Chen C."/>
            <person name="Bauer D."/>
            <person name="Andreopoulos W."/>
            <person name="Pangilinan J."/>
            <person name="LaButti K."/>
            <person name="Riley R."/>
            <person name="Lipzen A."/>
            <person name="Clum A."/>
            <person name="Drula E."/>
            <person name="Henrissat B."/>
            <person name="Kohler A."/>
            <person name="Grigoriev I.V."/>
            <person name="Martin F.M."/>
            <person name="Hacquard S."/>
        </authorList>
    </citation>
    <scope>NUCLEOTIDE SEQUENCE</scope>
    <source>
        <strain evidence="1">MPI-SDFR-AT-0073</strain>
    </source>
</reference>
<gene>
    <name evidence="1" type="ORF">BKA67DRAFT_665597</name>
</gene>
<dbReference type="AlphaFoldDB" id="A0A9P8RE85"/>
<dbReference type="Proteomes" id="UP000758603">
    <property type="component" value="Unassembled WGS sequence"/>
</dbReference>
<keyword evidence="2" id="KW-1185">Reference proteome</keyword>
<dbReference type="GeneID" id="70137464"/>
<accession>A0A9P8RE85</accession>
<dbReference type="OrthoDB" id="4062651at2759"/>
<sequence>MSRIKFLRGHAVTEIHSWSWMAYDGGIDYISTPFGGVDWEEMDSPWFSSMSGTDGEIHTDIDGVNVALIAEAREYSAHNGEGEIVFDSPGGSNCPPMKMHYILVVTATKRLDRKGNHIYERVGAGRLPGSYIRSERETVKIR</sequence>
<comment type="caution">
    <text evidence="1">The sequence shown here is derived from an EMBL/GenBank/DDBJ whole genome shotgun (WGS) entry which is preliminary data.</text>
</comment>
<evidence type="ECO:0000313" key="2">
    <source>
        <dbReference type="Proteomes" id="UP000758603"/>
    </source>
</evidence>